<dbReference type="Proteomes" id="UP000321720">
    <property type="component" value="Unassembled WGS sequence"/>
</dbReference>
<gene>
    <name evidence="2" type="ORF">CCO02nite_19220</name>
</gene>
<dbReference type="RefSeq" id="WP_146842923.1">
    <property type="nucleotide sequence ID" value="NZ_BJWG01000008.1"/>
</dbReference>
<comment type="caution">
    <text evidence="2">The sequence shown here is derived from an EMBL/GenBank/DDBJ whole genome shotgun (WGS) entry which is preliminary data.</text>
</comment>
<name>A0A511JBB4_9CELL</name>
<dbReference type="Gene3D" id="3.40.50.1820">
    <property type="entry name" value="alpha/beta hydrolase"/>
    <property type="match status" value="1"/>
</dbReference>
<proteinExistence type="predicted"/>
<dbReference type="AlphaFoldDB" id="A0A511JBB4"/>
<dbReference type="SUPFAM" id="SSF53474">
    <property type="entry name" value="alpha/beta-Hydrolases"/>
    <property type="match status" value="1"/>
</dbReference>
<sequence length="321" mass="35457">MASAWRKDVLGPGYLRRTLHLRADDEGEVVATLVRYSPDAAPARPARVLLYVHGWSDYFFQTGLAEYWHARGVAFYALDLRKYGRSLLPHQTPGYIDDLSEYDEEIEAAIDVLRATHGKHARLMLMGHSTGGLTLCLWAHRHPGVASGLVLNSPWLELQGSSVVRHVSSPAIAQIARFQPKAALPNVDPGFYSRTISTATGGEWTYDEQWRPTPSFPVRAGWLSAVMTGHALVARGLTIDVPVLMMASSRTLISPRWSEDMRSSDVVLDVDLLARRAVQLGGCVTVVRIVGGVHDLVLSAPPVRAHVYAELDRWVAAYGWD</sequence>
<protein>
    <submittedName>
        <fullName evidence="2">Lysophospholipase</fullName>
    </submittedName>
</protein>
<dbReference type="Pfam" id="PF12146">
    <property type="entry name" value="Hydrolase_4"/>
    <property type="match status" value="1"/>
</dbReference>
<dbReference type="InterPro" id="IPR022742">
    <property type="entry name" value="Hydrolase_4"/>
</dbReference>
<dbReference type="InterPro" id="IPR029058">
    <property type="entry name" value="AB_hydrolase_fold"/>
</dbReference>
<organism evidence="2 3">
    <name type="scientific">Cellulomonas composti</name>
    <dbReference type="NCBI Taxonomy" id="266130"/>
    <lineage>
        <taxon>Bacteria</taxon>
        <taxon>Bacillati</taxon>
        <taxon>Actinomycetota</taxon>
        <taxon>Actinomycetes</taxon>
        <taxon>Micrococcales</taxon>
        <taxon>Cellulomonadaceae</taxon>
        <taxon>Cellulomonas</taxon>
    </lineage>
</organism>
<evidence type="ECO:0000259" key="1">
    <source>
        <dbReference type="Pfam" id="PF12146"/>
    </source>
</evidence>
<reference evidence="2 3" key="1">
    <citation type="submission" date="2019-07" db="EMBL/GenBank/DDBJ databases">
        <title>Whole genome shotgun sequence of Cellulomonas composti NBRC 100758.</title>
        <authorList>
            <person name="Hosoyama A."/>
            <person name="Uohara A."/>
            <person name="Ohji S."/>
            <person name="Ichikawa N."/>
        </authorList>
    </citation>
    <scope>NUCLEOTIDE SEQUENCE [LARGE SCALE GENOMIC DNA]</scope>
    <source>
        <strain evidence="2 3">NBRC 100758</strain>
    </source>
</reference>
<dbReference type="EMBL" id="BJWG01000008">
    <property type="protein sequence ID" value="GEL95264.1"/>
    <property type="molecule type" value="Genomic_DNA"/>
</dbReference>
<dbReference type="OrthoDB" id="9801217at2"/>
<evidence type="ECO:0000313" key="3">
    <source>
        <dbReference type="Proteomes" id="UP000321720"/>
    </source>
</evidence>
<evidence type="ECO:0000313" key="2">
    <source>
        <dbReference type="EMBL" id="GEL95264.1"/>
    </source>
</evidence>
<dbReference type="PANTHER" id="PTHR11614">
    <property type="entry name" value="PHOSPHOLIPASE-RELATED"/>
    <property type="match status" value="1"/>
</dbReference>
<accession>A0A511JBB4</accession>
<keyword evidence="3" id="KW-1185">Reference proteome</keyword>
<feature type="domain" description="Serine aminopeptidase S33" evidence="1">
    <location>
        <begin position="44"/>
        <end position="250"/>
    </location>
</feature>
<dbReference type="InterPro" id="IPR051044">
    <property type="entry name" value="MAG_DAG_Lipase"/>
</dbReference>